<gene>
    <name evidence="1" type="ORF">B0H16DRAFT_1527866</name>
</gene>
<protein>
    <submittedName>
        <fullName evidence="1">Uncharacterized protein</fullName>
    </submittedName>
</protein>
<keyword evidence="2" id="KW-1185">Reference proteome</keyword>
<organism evidence="1 2">
    <name type="scientific">Mycena metata</name>
    <dbReference type="NCBI Taxonomy" id="1033252"/>
    <lineage>
        <taxon>Eukaryota</taxon>
        <taxon>Fungi</taxon>
        <taxon>Dikarya</taxon>
        <taxon>Basidiomycota</taxon>
        <taxon>Agaricomycotina</taxon>
        <taxon>Agaricomycetes</taxon>
        <taxon>Agaricomycetidae</taxon>
        <taxon>Agaricales</taxon>
        <taxon>Marasmiineae</taxon>
        <taxon>Mycenaceae</taxon>
        <taxon>Mycena</taxon>
    </lineage>
</organism>
<evidence type="ECO:0000313" key="2">
    <source>
        <dbReference type="Proteomes" id="UP001215598"/>
    </source>
</evidence>
<name>A0AAD7JIV7_9AGAR</name>
<sequence length="183" mass="20715">MPASSVHSFQLPHLPAALSLGHKYRTWYLIFAESHRTADSREIARLDAPSLAPRTPGPRHWSPRPRFWFDPRARSGWEHAGAPTLLDLLMALELHEAPLFAVVDHETEAGACKVEVLIPEHKLAHHCEGCGRWEVGGEDALRWYMVCADALPSYLCPSCHAKDWFGARAIRHLKRIVYTSSFF</sequence>
<reference evidence="1" key="1">
    <citation type="submission" date="2023-03" db="EMBL/GenBank/DDBJ databases">
        <title>Massive genome expansion in bonnet fungi (Mycena s.s.) driven by repeated elements and novel gene families across ecological guilds.</title>
        <authorList>
            <consortium name="Lawrence Berkeley National Laboratory"/>
            <person name="Harder C.B."/>
            <person name="Miyauchi S."/>
            <person name="Viragh M."/>
            <person name="Kuo A."/>
            <person name="Thoen E."/>
            <person name="Andreopoulos B."/>
            <person name="Lu D."/>
            <person name="Skrede I."/>
            <person name="Drula E."/>
            <person name="Henrissat B."/>
            <person name="Morin E."/>
            <person name="Kohler A."/>
            <person name="Barry K."/>
            <person name="LaButti K."/>
            <person name="Morin E."/>
            <person name="Salamov A."/>
            <person name="Lipzen A."/>
            <person name="Mereny Z."/>
            <person name="Hegedus B."/>
            <person name="Baldrian P."/>
            <person name="Stursova M."/>
            <person name="Weitz H."/>
            <person name="Taylor A."/>
            <person name="Grigoriev I.V."/>
            <person name="Nagy L.G."/>
            <person name="Martin F."/>
            <person name="Kauserud H."/>
        </authorList>
    </citation>
    <scope>NUCLEOTIDE SEQUENCE</scope>
    <source>
        <strain evidence="1">CBHHK182m</strain>
    </source>
</reference>
<accession>A0AAD7JIV7</accession>
<comment type="caution">
    <text evidence="1">The sequence shown here is derived from an EMBL/GenBank/DDBJ whole genome shotgun (WGS) entry which is preliminary data.</text>
</comment>
<proteinExistence type="predicted"/>
<evidence type="ECO:0000313" key="1">
    <source>
        <dbReference type="EMBL" id="KAJ7763444.1"/>
    </source>
</evidence>
<dbReference type="Proteomes" id="UP001215598">
    <property type="component" value="Unassembled WGS sequence"/>
</dbReference>
<dbReference type="EMBL" id="JARKIB010000030">
    <property type="protein sequence ID" value="KAJ7763444.1"/>
    <property type="molecule type" value="Genomic_DNA"/>
</dbReference>
<dbReference type="AlphaFoldDB" id="A0AAD7JIV7"/>